<comment type="similarity">
    <text evidence="2">Belongs to the OS-9 family.</text>
</comment>
<evidence type="ECO:0000259" key="9">
    <source>
        <dbReference type="PROSITE" id="PS51914"/>
    </source>
</evidence>
<name>A0A1Y2CSD3_9FUNG</name>
<evidence type="ECO:0000256" key="8">
    <source>
        <dbReference type="SAM" id="SignalP"/>
    </source>
</evidence>
<gene>
    <name evidence="10" type="ORF">BCR33DRAFT_762924</name>
</gene>
<reference evidence="10 11" key="1">
    <citation type="submission" date="2016-07" db="EMBL/GenBank/DDBJ databases">
        <title>Pervasive Adenine N6-methylation of Active Genes in Fungi.</title>
        <authorList>
            <consortium name="DOE Joint Genome Institute"/>
            <person name="Mondo S.J."/>
            <person name="Dannebaum R.O."/>
            <person name="Kuo R.C."/>
            <person name="Labutti K."/>
            <person name="Haridas S."/>
            <person name="Kuo A."/>
            <person name="Salamov A."/>
            <person name="Ahrendt S.R."/>
            <person name="Lipzen A."/>
            <person name="Sullivan W."/>
            <person name="Andreopoulos W.B."/>
            <person name="Clum A."/>
            <person name="Lindquist E."/>
            <person name="Daum C."/>
            <person name="Ramamoorthy G.K."/>
            <person name="Gryganskyi A."/>
            <person name="Culley D."/>
            <person name="Magnuson J.K."/>
            <person name="James T.Y."/>
            <person name="O'Malley M.A."/>
            <person name="Stajich J.E."/>
            <person name="Spatafora J.W."/>
            <person name="Visel A."/>
            <person name="Grigoriev I.V."/>
        </authorList>
    </citation>
    <scope>NUCLEOTIDE SEQUENCE [LARGE SCALE GENOMIC DNA]</scope>
    <source>
        <strain evidence="10 11">JEL800</strain>
    </source>
</reference>
<dbReference type="PANTHER" id="PTHR15414">
    <property type="entry name" value="OS-9-RELATED"/>
    <property type="match status" value="1"/>
</dbReference>
<dbReference type="PANTHER" id="PTHR15414:SF0">
    <property type="entry name" value="ENDOPLASMIC RETICULUM LECTIN 1"/>
    <property type="match status" value="1"/>
</dbReference>
<dbReference type="Gene3D" id="2.70.130.10">
    <property type="entry name" value="Mannose-6-phosphate receptor binding domain"/>
    <property type="match status" value="1"/>
</dbReference>
<feature type="signal peptide" evidence="8">
    <location>
        <begin position="1"/>
        <end position="16"/>
    </location>
</feature>
<evidence type="ECO:0000256" key="7">
    <source>
        <dbReference type="ARBA" id="ARBA00023157"/>
    </source>
</evidence>
<dbReference type="Proteomes" id="UP000193642">
    <property type="component" value="Unassembled WGS sequence"/>
</dbReference>
<accession>A0A1Y2CSD3</accession>
<evidence type="ECO:0000256" key="5">
    <source>
        <dbReference type="ARBA" id="ARBA00022734"/>
    </source>
</evidence>
<keyword evidence="6" id="KW-0256">Endoplasmic reticulum</keyword>
<evidence type="ECO:0000256" key="6">
    <source>
        <dbReference type="ARBA" id="ARBA00022824"/>
    </source>
</evidence>
<evidence type="ECO:0000256" key="2">
    <source>
        <dbReference type="ARBA" id="ARBA00009918"/>
    </source>
</evidence>
<proteinExistence type="inferred from homology"/>
<evidence type="ECO:0000256" key="1">
    <source>
        <dbReference type="ARBA" id="ARBA00004367"/>
    </source>
</evidence>
<dbReference type="InterPro" id="IPR045149">
    <property type="entry name" value="OS-9-like"/>
</dbReference>
<evidence type="ECO:0000256" key="3">
    <source>
        <dbReference type="ARBA" id="ARBA00018727"/>
    </source>
</evidence>
<dbReference type="GO" id="GO:0030246">
    <property type="term" value="F:carbohydrate binding"/>
    <property type="evidence" value="ECO:0007669"/>
    <property type="project" value="UniProtKB-KW"/>
</dbReference>
<sequence length="486" mass="53217">MQVLSVLALLATLASATAPIDPPKRLSRAAVYSDLFASERFHVAIGSNSKQAAESTTAQSVKVSVGQRSFSCSLPGANAPEKEAAVQDEAAAAAVKSPDDDDEEDVDPVKAAVELRRRNVWKGMELMKGVETNCLYWFHPRTEEEEKRWPEKRQDYFLGKRTATAHSTAVDYVTDDKDQGHLSMQYTDGTKCDLTGVGRAAEVQIHCVPGSIDMIQNVRETSTCVYIVHIITSRLCNDAAFVPKTLDAGHPDALGQRILCEPINSLSSSESDLALQQDSDEGYAKNEPLDIITLMESKGAYSLDSLYPDLVARAVKTEPIIIAPVVGGAAQNMLANEKIAKKVEEAIQQLWNGKSKDKRAVNEEEPKVIEFVIDANGNVVLQNDDEEALVKQLFAQQQQPAGNTIKELPTHKVKKREDIMNENELAAAAPVVAEGETVVSSSSSSSSSSHQALHRHRLQVQLIVMAQFLKRGRRISLRRTKSSKMV</sequence>
<feature type="chain" id="PRO_5013276996" description="Protein OS-9 homolog" evidence="8">
    <location>
        <begin position="17"/>
        <end position="486"/>
    </location>
</feature>
<evidence type="ECO:0000313" key="11">
    <source>
        <dbReference type="Proteomes" id="UP000193642"/>
    </source>
</evidence>
<dbReference type="GO" id="GO:0030968">
    <property type="term" value="P:endoplasmic reticulum unfolded protein response"/>
    <property type="evidence" value="ECO:0007669"/>
    <property type="project" value="InterPro"/>
</dbReference>
<keyword evidence="7" id="KW-1015">Disulfide bond</keyword>
<dbReference type="STRING" id="329046.A0A1Y2CSD3"/>
<comment type="caution">
    <text evidence="10">The sequence shown here is derived from an EMBL/GenBank/DDBJ whole genome shotgun (WGS) entry which is preliminary data.</text>
</comment>
<dbReference type="InterPro" id="IPR044865">
    <property type="entry name" value="MRH_dom"/>
</dbReference>
<feature type="domain" description="MRH" evidence="9">
    <location>
        <begin position="127"/>
        <end position="238"/>
    </location>
</feature>
<dbReference type="GO" id="GO:0005789">
    <property type="term" value="C:endoplasmic reticulum membrane"/>
    <property type="evidence" value="ECO:0007669"/>
    <property type="project" value="UniProtKB-SubCell"/>
</dbReference>
<dbReference type="AlphaFoldDB" id="A0A1Y2CSD3"/>
<dbReference type="SUPFAM" id="SSF50911">
    <property type="entry name" value="Mannose 6-phosphate receptor domain"/>
    <property type="match status" value="1"/>
</dbReference>
<keyword evidence="4 8" id="KW-0732">Signal</keyword>
<dbReference type="GO" id="GO:0030970">
    <property type="term" value="P:retrograde protein transport, ER to cytosol"/>
    <property type="evidence" value="ECO:0007669"/>
    <property type="project" value="TreeGrafter"/>
</dbReference>
<organism evidence="10 11">
    <name type="scientific">Rhizoclosmatium globosum</name>
    <dbReference type="NCBI Taxonomy" id="329046"/>
    <lineage>
        <taxon>Eukaryota</taxon>
        <taxon>Fungi</taxon>
        <taxon>Fungi incertae sedis</taxon>
        <taxon>Chytridiomycota</taxon>
        <taxon>Chytridiomycota incertae sedis</taxon>
        <taxon>Chytridiomycetes</taxon>
        <taxon>Chytridiales</taxon>
        <taxon>Chytriomycetaceae</taxon>
        <taxon>Rhizoclosmatium</taxon>
    </lineage>
</organism>
<evidence type="ECO:0000256" key="4">
    <source>
        <dbReference type="ARBA" id="ARBA00022729"/>
    </source>
</evidence>
<keyword evidence="5" id="KW-0430">Lectin</keyword>
<protein>
    <recommendedName>
        <fullName evidence="3">Protein OS-9 homolog</fullName>
    </recommendedName>
</protein>
<dbReference type="PROSITE" id="PS51914">
    <property type="entry name" value="MRH"/>
    <property type="match status" value="1"/>
</dbReference>
<dbReference type="InterPro" id="IPR009011">
    <property type="entry name" value="Man6P_isomerase_rcpt-bd_dom_sf"/>
</dbReference>
<keyword evidence="11" id="KW-1185">Reference proteome</keyword>
<dbReference type="EMBL" id="MCGO01000008">
    <property type="protein sequence ID" value="ORY49806.1"/>
    <property type="molecule type" value="Genomic_DNA"/>
</dbReference>
<evidence type="ECO:0000313" key="10">
    <source>
        <dbReference type="EMBL" id="ORY49806.1"/>
    </source>
</evidence>
<dbReference type="GO" id="GO:0005788">
    <property type="term" value="C:endoplasmic reticulum lumen"/>
    <property type="evidence" value="ECO:0007669"/>
    <property type="project" value="TreeGrafter"/>
</dbReference>
<comment type="subcellular location">
    <subcellularLocation>
        <location evidence="1">Endoplasmic reticulum membrane</location>
        <topology evidence="1">Peripheral membrane protein</topology>
        <orientation evidence="1">Lumenal side</orientation>
    </subcellularLocation>
</comment>
<dbReference type="OrthoDB" id="448954at2759"/>